<feature type="region of interest" description="Disordered" evidence="1">
    <location>
        <begin position="394"/>
        <end position="432"/>
    </location>
</feature>
<proteinExistence type="predicted"/>
<reference evidence="2" key="1">
    <citation type="submission" date="2023-03" db="EMBL/GenBank/DDBJ databases">
        <title>Massive genome expansion in bonnet fungi (Mycena s.s.) driven by repeated elements and novel gene families across ecological guilds.</title>
        <authorList>
            <consortium name="Lawrence Berkeley National Laboratory"/>
            <person name="Harder C.B."/>
            <person name="Miyauchi S."/>
            <person name="Viragh M."/>
            <person name="Kuo A."/>
            <person name="Thoen E."/>
            <person name="Andreopoulos B."/>
            <person name="Lu D."/>
            <person name="Skrede I."/>
            <person name="Drula E."/>
            <person name="Henrissat B."/>
            <person name="Morin E."/>
            <person name="Kohler A."/>
            <person name="Barry K."/>
            <person name="LaButti K."/>
            <person name="Morin E."/>
            <person name="Salamov A."/>
            <person name="Lipzen A."/>
            <person name="Mereny Z."/>
            <person name="Hegedus B."/>
            <person name="Baldrian P."/>
            <person name="Stursova M."/>
            <person name="Weitz H."/>
            <person name="Taylor A."/>
            <person name="Grigoriev I.V."/>
            <person name="Nagy L.G."/>
            <person name="Martin F."/>
            <person name="Kauserud H."/>
        </authorList>
    </citation>
    <scope>NUCLEOTIDE SEQUENCE</scope>
    <source>
        <strain evidence="2">CBHHK173m</strain>
    </source>
</reference>
<feature type="compositionally biased region" description="Basic and acidic residues" evidence="1">
    <location>
        <begin position="96"/>
        <end position="114"/>
    </location>
</feature>
<protein>
    <submittedName>
        <fullName evidence="2">Uncharacterized protein</fullName>
    </submittedName>
</protein>
<accession>A0AAD6U9H2</accession>
<dbReference type="Proteomes" id="UP001222325">
    <property type="component" value="Unassembled WGS sequence"/>
</dbReference>
<keyword evidence="3" id="KW-1185">Reference proteome</keyword>
<feature type="region of interest" description="Disordered" evidence="1">
    <location>
        <begin position="93"/>
        <end position="183"/>
    </location>
</feature>
<sequence>MQEGACFSPSVPASLRAAWVKYGGSLTHSKEDFLRANFFFCNGPQDPWLNESLVVLHAGWVSKSVFEQFALPVSRYILDAFGEELQTAAKTNALKRPLDSENHDHSNTEIDARPLKRPRISLSPRSPNSSSQTLVGIPPPLPNPAKAAPSIAVSASQTTRAKFYPSPANSSPPKPPTVTTLPGAPLRRIDFTTLKLRPSRKTDPTNDTPVEPAAGYAILSPKPPTVATLPGGPLRRIDFTTLKPRLSRPNRSRSRKTSPTNDTPVEPAAGYAILSPKPPTVATLPGAPLRRIDFTTLKPRLSRPNRSRYRTTSPTNDTPVEPAAGYAILSPKPPTVATLPGAPLRRIDFTTLKPRLSRPNRSRYRTTSPTNYNDTPVEPAAGYAILSRKPPTVATLPGGPLRRIDFTTLKPRLSRPNRSRSRKTSPTNDTPVEPAGYYAILFPVGHDLTCHRPIAPAPGPSLARTSIAELLRAPRAEACVFTVFETYRSKIFTCQKTQSQP</sequence>
<organism evidence="2 3">
    <name type="scientific">Mycena belliarum</name>
    <dbReference type="NCBI Taxonomy" id="1033014"/>
    <lineage>
        <taxon>Eukaryota</taxon>
        <taxon>Fungi</taxon>
        <taxon>Dikarya</taxon>
        <taxon>Basidiomycota</taxon>
        <taxon>Agaricomycotina</taxon>
        <taxon>Agaricomycetes</taxon>
        <taxon>Agaricomycetidae</taxon>
        <taxon>Agaricales</taxon>
        <taxon>Marasmiineae</taxon>
        <taxon>Mycenaceae</taxon>
        <taxon>Mycena</taxon>
    </lineage>
</organism>
<evidence type="ECO:0000256" key="1">
    <source>
        <dbReference type="SAM" id="MobiDB-lite"/>
    </source>
</evidence>
<feature type="compositionally biased region" description="Low complexity" evidence="1">
    <location>
        <begin position="120"/>
        <end position="131"/>
    </location>
</feature>
<dbReference type="AlphaFoldDB" id="A0AAD6U9H2"/>
<dbReference type="EMBL" id="JARJCN010000023">
    <property type="protein sequence ID" value="KAJ7089786.1"/>
    <property type="molecule type" value="Genomic_DNA"/>
</dbReference>
<feature type="compositionally biased region" description="Basic residues" evidence="1">
    <location>
        <begin position="412"/>
        <end position="423"/>
    </location>
</feature>
<name>A0AAD6U9H2_9AGAR</name>
<comment type="caution">
    <text evidence="2">The sequence shown here is derived from an EMBL/GenBank/DDBJ whole genome shotgun (WGS) entry which is preliminary data.</text>
</comment>
<feature type="region of interest" description="Disordered" evidence="1">
    <location>
        <begin position="198"/>
        <end position="286"/>
    </location>
</feature>
<evidence type="ECO:0000313" key="2">
    <source>
        <dbReference type="EMBL" id="KAJ7089786.1"/>
    </source>
</evidence>
<evidence type="ECO:0000313" key="3">
    <source>
        <dbReference type="Proteomes" id="UP001222325"/>
    </source>
</evidence>
<gene>
    <name evidence="2" type="ORF">B0H15DRAFT_800452</name>
</gene>
<feature type="compositionally biased region" description="Basic residues" evidence="1">
    <location>
        <begin position="245"/>
        <end position="256"/>
    </location>
</feature>